<dbReference type="PANTHER" id="PTHR43792">
    <property type="entry name" value="GNAT FAMILY, PUTATIVE (AFU_ORTHOLOGUE AFUA_3G00765)-RELATED-RELATED"/>
    <property type="match status" value="1"/>
</dbReference>
<reference evidence="5 6" key="1">
    <citation type="submission" date="2017-07" db="EMBL/GenBank/DDBJ databases">
        <title>Draft whole genome sequences of clinical Proprionibacteriaceae strains.</title>
        <authorList>
            <person name="Bernier A.-M."/>
            <person name="Bernard K."/>
            <person name="Domingo M.-C."/>
        </authorList>
    </citation>
    <scope>NUCLEOTIDE SEQUENCE [LARGE SCALE GENOMIC DNA]</scope>
    <source>
        <strain evidence="5 6">NML 030167</strain>
    </source>
</reference>
<dbReference type="SUPFAM" id="SSF55729">
    <property type="entry name" value="Acyl-CoA N-acyltransferases (Nat)"/>
    <property type="match status" value="1"/>
</dbReference>
<dbReference type="InterPro" id="IPR016181">
    <property type="entry name" value="Acyl_CoA_acyltransferase"/>
</dbReference>
<dbReference type="InterPro" id="IPR051531">
    <property type="entry name" value="N-acetyltransferase"/>
</dbReference>
<evidence type="ECO:0000313" key="5">
    <source>
        <dbReference type="EMBL" id="OYO11839.1"/>
    </source>
</evidence>
<dbReference type="Pfam" id="PF13302">
    <property type="entry name" value="Acetyltransf_3"/>
    <property type="match status" value="1"/>
</dbReference>
<protein>
    <submittedName>
        <fullName evidence="5">GNAT family N-acetyltransferase</fullName>
    </submittedName>
</protein>
<sequence length="222" mass="24929">MANRFRTEISRQGSHRWPVTLQHGGVRLRPMRVRDRAAWESVRRVNRDWLLPWEATVPPGGEPGPPSFGSLVRLLNHQARQGRMLPWLLVWDESLGEDPNAKGVLAGQVTVSGITRGSANFAQIGYWVDQRLAGRGIVPTAVAMATDYCFFGMGLHRMEVAIRPENGKSLRVVEKLGFRYEGLRPGYLHINGGWRDHEVFALNADEVGEGLVHRWEQSSTAT</sequence>
<feature type="domain" description="N-acetyltransferase" evidence="4">
    <location>
        <begin position="26"/>
        <end position="205"/>
    </location>
</feature>
<evidence type="ECO:0000256" key="2">
    <source>
        <dbReference type="ARBA" id="ARBA00023315"/>
    </source>
</evidence>
<evidence type="ECO:0000256" key="3">
    <source>
        <dbReference type="ARBA" id="ARBA00038502"/>
    </source>
</evidence>
<dbReference type="InterPro" id="IPR000182">
    <property type="entry name" value="GNAT_dom"/>
</dbReference>
<gene>
    <name evidence="5" type="ORF">CGZ94_14580</name>
</gene>
<evidence type="ECO:0000313" key="6">
    <source>
        <dbReference type="Proteomes" id="UP000215896"/>
    </source>
</evidence>
<accession>A0A255G7E1</accession>
<dbReference type="EMBL" id="NMVO01000015">
    <property type="protein sequence ID" value="OYO11839.1"/>
    <property type="molecule type" value="Genomic_DNA"/>
</dbReference>
<keyword evidence="2" id="KW-0012">Acyltransferase</keyword>
<dbReference type="Gene3D" id="3.40.630.30">
    <property type="match status" value="1"/>
</dbReference>
<evidence type="ECO:0000256" key="1">
    <source>
        <dbReference type="ARBA" id="ARBA00022679"/>
    </source>
</evidence>
<dbReference type="Proteomes" id="UP000215896">
    <property type="component" value="Unassembled WGS sequence"/>
</dbReference>
<dbReference type="RefSeq" id="WP_094355632.1">
    <property type="nucleotide sequence ID" value="NZ_NMVK01000003.1"/>
</dbReference>
<name>A0A255G7E1_9ACTN</name>
<dbReference type="GO" id="GO:0008999">
    <property type="term" value="F:protein-N-terminal-alanine acetyltransferase activity"/>
    <property type="evidence" value="ECO:0007669"/>
    <property type="project" value="TreeGrafter"/>
</dbReference>
<comment type="similarity">
    <text evidence="3">Belongs to the acetyltransferase family. RimJ subfamily.</text>
</comment>
<proteinExistence type="inferred from homology"/>
<evidence type="ECO:0000259" key="4">
    <source>
        <dbReference type="PROSITE" id="PS51186"/>
    </source>
</evidence>
<keyword evidence="1 5" id="KW-0808">Transferase</keyword>
<dbReference type="AlphaFoldDB" id="A0A255G7E1"/>
<dbReference type="PROSITE" id="PS51186">
    <property type="entry name" value="GNAT"/>
    <property type="match status" value="1"/>
</dbReference>
<comment type="caution">
    <text evidence="5">The sequence shown here is derived from an EMBL/GenBank/DDBJ whole genome shotgun (WGS) entry which is preliminary data.</text>
</comment>
<dbReference type="GO" id="GO:0005737">
    <property type="term" value="C:cytoplasm"/>
    <property type="evidence" value="ECO:0007669"/>
    <property type="project" value="TreeGrafter"/>
</dbReference>
<keyword evidence="6" id="KW-1185">Reference proteome</keyword>
<organism evidence="5 6">
    <name type="scientific">Enemella evansiae</name>
    <dbReference type="NCBI Taxonomy" id="2016499"/>
    <lineage>
        <taxon>Bacteria</taxon>
        <taxon>Bacillati</taxon>
        <taxon>Actinomycetota</taxon>
        <taxon>Actinomycetes</taxon>
        <taxon>Propionibacteriales</taxon>
        <taxon>Propionibacteriaceae</taxon>
        <taxon>Enemella</taxon>
    </lineage>
</organism>
<dbReference type="PANTHER" id="PTHR43792:SF8">
    <property type="entry name" value="[RIBOSOMAL PROTEIN US5]-ALANINE N-ACETYLTRANSFERASE"/>
    <property type="match status" value="1"/>
</dbReference>
<dbReference type="OrthoDB" id="5242221at2"/>